<dbReference type="EMBL" id="SMKW01000002">
    <property type="protein sequence ID" value="TDD55980.1"/>
    <property type="molecule type" value="Genomic_DNA"/>
</dbReference>
<protein>
    <submittedName>
        <fullName evidence="1">Uncharacterized protein</fullName>
    </submittedName>
</protein>
<dbReference type="OrthoDB" id="3695192at2"/>
<dbReference type="RefSeq" id="WP_132479823.1">
    <property type="nucleotide sequence ID" value="NZ_SMKW01000002.1"/>
</dbReference>
<gene>
    <name evidence="1" type="ORF">E1288_02125</name>
</gene>
<evidence type="ECO:0000313" key="2">
    <source>
        <dbReference type="Proteomes" id="UP000294947"/>
    </source>
</evidence>
<dbReference type="Proteomes" id="UP000294947">
    <property type="component" value="Unassembled WGS sequence"/>
</dbReference>
<accession>A0A4R4ZDG2</accession>
<proteinExistence type="predicted"/>
<evidence type="ECO:0000313" key="1">
    <source>
        <dbReference type="EMBL" id="TDD55980.1"/>
    </source>
</evidence>
<comment type="caution">
    <text evidence="1">The sequence shown here is derived from an EMBL/GenBank/DDBJ whole genome shotgun (WGS) entry which is preliminary data.</text>
</comment>
<keyword evidence="2" id="KW-1185">Reference proteome</keyword>
<sequence length="125" mass="13987">MSTPMEHPLEMLYQARDALQAAVSAVQRQTPHQISDDLGCYGAVNHSILYEFRSLLHVLAEQVHDANHPTVRVAHGELREAIAVFDQLIALAERNQPTIDDLRHGVRRDGCDGQVRHRGSPPVPR</sequence>
<name>A0A4R4ZDG2_9PSEU</name>
<reference evidence="1 2" key="1">
    <citation type="submission" date="2019-03" db="EMBL/GenBank/DDBJ databases">
        <title>Draft genome sequences of novel Actinobacteria.</title>
        <authorList>
            <person name="Sahin N."/>
            <person name="Ay H."/>
            <person name="Saygin H."/>
        </authorList>
    </citation>
    <scope>NUCLEOTIDE SEQUENCE [LARGE SCALE GENOMIC DNA]</scope>
    <source>
        <strain evidence="1 2">7K502</strain>
    </source>
</reference>
<dbReference type="AlphaFoldDB" id="A0A4R4ZDG2"/>
<organism evidence="1 2">
    <name type="scientific">Saccharopolyspora elongata</name>
    <dbReference type="NCBI Taxonomy" id="2530387"/>
    <lineage>
        <taxon>Bacteria</taxon>
        <taxon>Bacillati</taxon>
        <taxon>Actinomycetota</taxon>
        <taxon>Actinomycetes</taxon>
        <taxon>Pseudonocardiales</taxon>
        <taxon>Pseudonocardiaceae</taxon>
        <taxon>Saccharopolyspora</taxon>
    </lineage>
</organism>